<evidence type="ECO:0000256" key="5">
    <source>
        <dbReference type="ARBA" id="ARBA00022563"/>
    </source>
</evidence>
<dbReference type="GO" id="GO:0005737">
    <property type="term" value="C:cytoplasm"/>
    <property type="evidence" value="ECO:0007669"/>
    <property type="project" value="TreeGrafter"/>
</dbReference>
<evidence type="ECO:0000256" key="6">
    <source>
        <dbReference type="ARBA" id="ARBA00022801"/>
    </source>
</evidence>
<dbReference type="FunFam" id="1.10.286.10:FF:000001">
    <property type="entry name" value="GTP cyclohydrolase 1"/>
    <property type="match status" value="1"/>
</dbReference>
<dbReference type="Gene3D" id="1.10.286.10">
    <property type="match status" value="1"/>
</dbReference>
<comment type="catalytic activity">
    <reaction evidence="1 8">
        <text>GTP + H2O = 7,8-dihydroneopterin 3'-triphosphate + formate + H(+)</text>
        <dbReference type="Rhea" id="RHEA:17473"/>
        <dbReference type="ChEBI" id="CHEBI:15377"/>
        <dbReference type="ChEBI" id="CHEBI:15378"/>
        <dbReference type="ChEBI" id="CHEBI:15740"/>
        <dbReference type="ChEBI" id="CHEBI:37565"/>
        <dbReference type="ChEBI" id="CHEBI:58462"/>
        <dbReference type="EC" id="3.5.4.16"/>
    </reaction>
</comment>
<dbReference type="FunFam" id="3.30.1130.10:FF:000001">
    <property type="entry name" value="GTP cyclohydrolase 1"/>
    <property type="match status" value="1"/>
</dbReference>
<comment type="subunit">
    <text evidence="4">Toroid-shaped homodecamer, composed of two pentamers of five dimers.</text>
</comment>
<dbReference type="AlphaFoldDB" id="B8IWN6"/>
<comment type="pathway">
    <text evidence="2 8">Cofactor biosynthesis; 7,8-dihydroneopterin triphosphate biosynthesis; 7,8-dihydroneopterin triphosphate from GTP: step 1/1.</text>
</comment>
<dbReference type="RefSeq" id="WP_012631129.1">
    <property type="nucleotide sequence ID" value="NC_011887.1"/>
</dbReference>
<reference evidence="11" key="1">
    <citation type="submission" date="2009-01" db="EMBL/GenBank/DDBJ databases">
        <title>Complete sequence of plasmid 2 of Methylobacterium nodulans ORS 2060.</title>
        <authorList>
            <consortium name="US DOE Joint Genome Institute"/>
            <person name="Lucas S."/>
            <person name="Copeland A."/>
            <person name="Lapidus A."/>
            <person name="Glavina del Rio T."/>
            <person name="Dalin E."/>
            <person name="Tice H."/>
            <person name="Bruce D."/>
            <person name="Goodwin L."/>
            <person name="Pitluck S."/>
            <person name="Sims D."/>
            <person name="Brettin T."/>
            <person name="Detter J.C."/>
            <person name="Han C."/>
            <person name="Larimer F."/>
            <person name="Land M."/>
            <person name="Hauser L."/>
            <person name="Kyrpides N."/>
            <person name="Ivanova N."/>
            <person name="Marx C.J."/>
            <person name="Richardson P."/>
        </authorList>
    </citation>
    <scope>NUCLEOTIDE SEQUENCE [LARGE SCALE GENOMIC DNA]</scope>
    <source>
        <strain evidence="11">LMG 21967 / CNCM I-2342 / ORS 2060</strain>
        <plasmid evidence="11">Plasmid pMNOD02</plasmid>
    </source>
</reference>
<dbReference type="Gene3D" id="3.30.1130.10">
    <property type="match status" value="1"/>
</dbReference>
<dbReference type="HOGENOM" id="CLU_049768_3_3_5"/>
<dbReference type="EMBL" id="CP001351">
    <property type="protein sequence ID" value="ACL62927.1"/>
    <property type="molecule type" value="Genomic_DNA"/>
</dbReference>
<evidence type="ECO:0000259" key="9">
    <source>
        <dbReference type="Pfam" id="PF01227"/>
    </source>
</evidence>
<dbReference type="InterPro" id="IPR020602">
    <property type="entry name" value="GTP_CycHdrlase_I_dom"/>
</dbReference>
<name>B8IWN6_METNO</name>
<evidence type="ECO:0000256" key="2">
    <source>
        <dbReference type="ARBA" id="ARBA00005080"/>
    </source>
</evidence>
<protein>
    <recommendedName>
        <fullName evidence="8">GTP cyclohydrolase 1</fullName>
        <ecNumber evidence="8">3.5.4.16</ecNumber>
    </recommendedName>
    <alternativeName>
        <fullName evidence="8">GTP cyclohydrolase I</fullName>
        <shortName evidence="8">GTP-CH-I</shortName>
    </alternativeName>
</protein>
<organism evidence="10 11">
    <name type="scientific">Methylobacterium nodulans (strain LMG 21967 / CNCM I-2342 / ORS 2060)</name>
    <dbReference type="NCBI Taxonomy" id="460265"/>
    <lineage>
        <taxon>Bacteria</taxon>
        <taxon>Pseudomonadati</taxon>
        <taxon>Pseudomonadota</taxon>
        <taxon>Alphaproteobacteria</taxon>
        <taxon>Hyphomicrobiales</taxon>
        <taxon>Methylobacteriaceae</taxon>
        <taxon>Methylobacterium</taxon>
    </lineage>
</organism>
<keyword evidence="6 8" id="KW-0378">Hydrolase</keyword>
<dbReference type="GO" id="GO:0006729">
    <property type="term" value="P:tetrahydrobiopterin biosynthetic process"/>
    <property type="evidence" value="ECO:0007669"/>
    <property type="project" value="TreeGrafter"/>
</dbReference>
<keyword evidence="8" id="KW-0862">Zinc</keyword>
<dbReference type="SUPFAM" id="SSF55620">
    <property type="entry name" value="Tetrahydrobiopterin biosynthesis enzymes-like"/>
    <property type="match status" value="1"/>
</dbReference>
<dbReference type="PROSITE" id="PS00860">
    <property type="entry name" value="GTP_CYCLOHYDROL_1_2"/>
    <property type="match status" value="1"/>
</dbReference>
<dbReference type="PANTHER" id="PTHR11109">
    <property type="entry name" value="GTP CYCLOHYDROLASE I"/>
    <property type="match status" value="1"/>
</dbReference>
<keyword evidence="7 8" id="KW-0342">GTP-binding</keyword>
<geneLocation type="plasmid" evidence="10 11">
    <name>pMNOD02</name>
</geneLocation>
<dbReference type="InterPro" id="IPR043133">
    <property type="entry name" value="GTP-CH-I_C/QueF"/>
</dbReference>
<keyword evidence="8" id="KW-0479">Metal-binding</keyword>
<proteinExistence type="inferred from homology"/>
<dbReference type="InterPro" id="IPR001474">
    <property type="entry name" value="GTP_CycHdrlase_I"/>
</dbReference>
<dbReference type="HAMAP" id="MF_00223">
    <property type="entry name" value="FolE"/>
    <property type="match status" value="1"/>
</dbReference>
<dbReference type="UniPathway" id="UPA00848">
    <property type="reaction ID" value="UER00151"/>
</dbReference>
<dbReference type="NCBIfam" id="NF006826">
    <property type="entry name" value="PRK09347.1-3"/>
    <property type="match status" value="1"/>
</dbReference>
<dbReference type="Proteomes" id="UP000008207">
    <property type="component" value="Plasmid pMNOD02"/>
</dbReference>
<dbReference type="EC" id="3.5.4.16" evidence="8"/>
<dbReference type="GO" id="GO:0008270">
    <property type="term" value="F:zinc ion binding"/>
    <property type="evidence" value="ECO:0007669"/>
    <property type="project" value="UniProtKB-UniRule"/>
</dbReference>
<gene>
    <name evidence="8" type="primary">folE</name>
    <name evidence="10" type="ordered locus">Mnod_7919</name>
</gene>
<dbReference type="GO" id="GO:0005525">
    <property type="term" value="F:GTP binding"/>
    <property type="evidence" value="ECO:0007669"/>
    <property type="project" value="UniProtKB-KW"/>
</dbReference>
<evidence type="ECO:0000256" key="8">
    <source>
        <dbReference type="HAMAP-Rule" id="MF_00223"/>
    </source>
</evidence>
<dbReference type="InterPro" id="IPR043134">
    <property type="entry name" value="GTP-CH-I_N"/>
</dbReference>
<keyword evidence="5 8" id="KW-0554">One-carbon metabolism</keyword>
<evidence type="ECO:0000256" key="4">
    <source>
        <dbReference type="ARBA" id="ARBA00011857"/>
    </source>
</evidence>
<dbReference type="OrthoDB" id="9801207at2"/>
<dbReference type="NCBIfam" id="NF006825">
    <property type="entry name" value="PRK09347.1-2"/>
    <property type="match status" value="1"/>
</dbReference>
<dbReference type="GO" id="GO:0046654">
    <property type="term" value="P:tetrahydrofolate biosynthetic process"/>
    <property type="evidence" value="ECO:0007669"/>
    <property type="project" value="UniProtKB-UniRule"/>
</dbReference>
<dbReference type="InterPro" id="IPR018234">
    <property type="entry name" value="GTP_CycHdrlase_I_CS"/>
</dbReference>
<feature type="binding site" evidence="8">
    <location>
        <position position="95"/>
    </location>
    <ligand>
        <name>Zn(2+)</name>
        <dbReference type="ChEBI" id="CHEBI:29105"/>
    </ligand>
</feature>
<evidence type="ECO:0000256" key="7">
    <source>
        <dbReference type="ARBA" id="ARBA00023134"/>
    </source>
</evidence>
<dbReference type="GO" id="GO:0006730">
    <property type="term" value="P:one-carbon metabolic process"/>
    <property type="evidence" value="ECO:0007669"/>
    <property type="project" value="UniProtKB-UniRule"/>
</dbReference>
<feature type="binding site" evidence="8">
    <location>
        <position position="92"/>
    </location>
    <ligand>
        <name>Zn(2+)</name>
        <dbReference type="ChEBI" id="CHEBI:29105"/>
    </ligand>
</feature>
<keyword evidence="8" id="KW-0547">Nucleotide-binding</keyword>
<evidence type="ECO:0000256" key="3">
    <source>
        <dbReference type="ARBA" id="ARBA00008085"/>
    </source>
</evidence>
<evidence type="ECO:0000313" key="11">
    <source>
        <dbReference type="Proteomes" id="UP000008207"/>
    </source>
</evidence>
<keyword evidence="11" id="KW-1185">Reference proteome</keyword>
<comment type="similarity">
    <text evidence="3 8">Belongs to the GTP cyclohydrolase I family.</text>
</comment>
<dbReference type="Pfam" id="PF01227">
    <property type="entry name" value="GTP_cyclohydroI"/>
    <property type="match status" value="1"/>
</dbReference>
<dbReference type="GO" id="GO:0003934">
    <property type="term" value="F:GTP cyclohydrolase I activity"/>
    <property type="evidence" value="ECO:0007669"/>
    <property type="project" value="UniProtKB-UniRule"/>
</dbReference>
<evidence type="ECO:0000256" key="1">
    <source>
        <dbReference type="ARBA" id="ARBA00001052"/>
    </source>
</evidence>
<dbReference type="PROSITE" id="PS00859">
    <property type="entry name" value="GTP_CYCLOHYDROL_1_1"/>
    <property type="match status" value="1"/>
</dbReference>
<dbReference type="NCBIfam" id="TIGR00063">
    <property type="entry name" value="folE"/>
    <property type="match status" value="1"/>
</dbReference>
<comment type="subunit">
    <text evidence="8">Homopolymer.</text>
</comment>
<feature type="domain" description="GTP cyclohydrolase I" evidence="9">
    <location>
        <begin position="23"/>
        <end position="200"/>
    </location>
</feature>
<evidence type="ECO:0000313" key="10">
    <source>
        <dbReference type="EMBL" id="ACL62927.1"/>
    </source>
</evidence>
<dbReference type="KEGG" id="mno:Mnod_7919"/>
<accession>B8IWN6</accession>
<feature type="binding site" evidence="8">
    <location>
        <position position="164"/>
    </location>
    <ligand>
        <name>Zn(2+)</name>
        <dbReference type="ChEBI" id="CHEBI:29105"/>
    </ligand>
</feature>
<sequence length="202" mass="22252">MGNIDTTAKIAAGAILQRREAMAASVRSLLVCVGEDVDREGLRDTPARVARMYEEVFSGLNEDPVLHLKTQFCDDGHEEIVVVRDIEFYSMCEHHLVPFFGKAHVAYVPQGGRLTGLSKIARCVQTIARRPQLQERLTSQIVAALEEALTPLGAMALVEAEHLCMAMRGVRSSHSFTRTLVASGCLKTDPEQRAEAFQMLKG</sequence>
<dbReference type="PANTHER" id="PTHR11109:SF7">
    <property type="entry name" value="GTP CYCLOHYDROLASE 1"/>
    <property type="match status" value="1"/>
</dbReference>
<keyword evidence="10" id="KW-0614">Plasmid</keyword>